<gene>
    <name evidence="3" type="ORF">SD37_34555</name>
</gene>
<dbReference type="RefSeq" id="WP_044856293.1">
    <property type="nucleotide sequence ID" value="NZ_CP016174.1"/>
</dbReference>
<proteinExistence type="predicted"/>
<dbReference type="PANTHER" id="PTHR43244:SF1">
    <property type="entry name" value="5,10-METHYLENETETRAHYDROMETHANOPTERIN REDUCTASE"/>
    <property type="match status" value="1"/>
</dbReference>
<dbReference type="GO" id="GO:0016705">
    <property type="term" value="F:oxidoreductase activity, acting on paired donors, with incorporation or reduction of molecular oxygen"/>
    <property type="evidence" value="ECO:0007669"/>
    <property type="project" value="InterPro"/>
</dbReference>
<dbReference type="Pfam" id="PF00296">
    <property type="entry name" value="Bac_luciferase"/>
    <property type="match status" value="1"/>
</dbReference>
<protein>
    <submittedName>
        <fullName evidence="3">5,10-methylene tetrahydromethanopterin reductase</fullName>
    </submittedName>
</protein>
<dbReference type="InterPro" id="IPR050564">
    <property type="entry name" value="F420-G6PD/mer"/>
</dbReference>
<evidence type="ECO:0000259" key="2">
    <source>
        <dbReference type="Pfam" id="PF00296"/>
    </source>
</evidence>
<dbReference type="AlphaFoldDB" id="A0A193C6Y8"/>
<dbReference type="InterPro" id="IPR011251">
    <property type="entry name" value="Luciferase-like_dom"/>
</dbReference>
<evidence type="ECO:0000313" key="4">
    <source>
        <dbReference type="Proteomes" id="UP000093695"/>
    </source>
</evidence>
<dbReference type="eggNOG" id="COG2141">
    <property type="taxonomic scope" value="Bacteria"/>
</dbReference>
<keyword evidence="1" id="KW-0560">Oxidoreductase</keyword>
<organism evidence="3 4">
    <name type="scientific">Amycolatopsis orientalis</name>
    <name type="common">Nocardia orientalis</name>
    <dbReference type="NCBI Taxonomy" id="31958"/>
    <lineage>
        <taxon>Bacteria</taxon>
        <taxon>Bacillati</taxon>
        <taxon>Actinomycetota</taxon>
        <taxon>Actinomycetes</taxon>
        <taxon>Pseudonocardiales</taxon>
        <taxon>Pseudonocardiaceae</taxon>
        <taxon>Amycolatopsis</taxon>
    </lineage>
</organism>
<dbReference type="PANTHER" id="PTHR43244">
    <property type="match status" value="1"/>
</dbReference>
<evidence type="ECO:0000256" key="1">
    <source>
        <dbReference type="ARBA" id="ARBA00023002"/>
    </source>
</evidence>
<dbReference type="Proteomes" id="UP000093695">
    <property type="component" value="Chromosome"/>
</dbReference>
<name>A0A193C6Y8_AMYOR</name>
<dbReference type="STRING" id="31958.SD37_34555"/>
<dbReference type="SUPFAM" id="SSF51679">
    <property type="entry name" value="Bacterial luciferase-like"/>
    <property type="match status" value="1"/>
</dbReference>
<feature type="domain" description="Luciferase-like" evidence="2">
    <location>
        <begin position="14"/>
        <end position="291"/>
    </location>
</feature>
<keyword evidence="4" id="KW-1185">Reference proteome</keyword>
<dbReference type="Gene3D" id="3.20.20.30">
    <property type="entry name" value="Luciferase-like domain"/>
    <property type="match status" value="1"/>
</dbReference>
<reference evidence="3 4" key="1">
    <citation type="journal article" date="2015" name="Genome Announc.">
        <title>Draft Genome Sequence of Norvancomycin-Producing Strain Amycolatopsis orientalis CPCC200066.</title>
        <authorList>
            <person name="Lei X."/>
            <person name="Yuan F."/>
            <person name="Shi Y."/>
            <person name="Li X."/>
            <person name="Wang L."/>
            <person name="Hong B."/>
        </authorList>
    </citation>
    <scope>NUCLEOTIDE SEQUENCE [LARGE SCALE GENOMIC DNA]</scope>
    <source>
        <strain evidence="3 4">B-37</strain>
    </source>
</reference>
<evidence type="ECO:0000313" key="3">
    <source>
        <dbReference type="EMBL" id="ANN20214.1"/>
    </source>
</evidence>
<sequence length="320" mass="34125">MVSRLGVRIPRELPAARLVGLARRAEQEGLDEVWIVEDCFYAGGIATASAVLAATEKITLGIGIMPAVARNPAIVAMEIAALAELYPGRLIAGFGHGVPSWMRQINAWPKSPLAAFEETLTVVRRLLAGERVSFEGKHVRLDEVELEFPPAVPPKLIAGVRGPKSLAAAGRVADGTLLAEPATPEYVRATRDLIGVEGHSIATYNWLALDGDPERARERARADVASAIGPDSGPALEPLDFGAELLAEVKAATDRKDLARRLRPEWIDRLSISGSLDRCAEQIRGLYAAGSESVILLPLLGEPEEESFAAAGRIAAALRG</sequence>
<dbReference type="KEGG" id="aori:SD37_34555"/>
<dbReference type="InterPro" id="IPR036661">
    <property type="entry name" value="Luciferase-like_sf"/>
</dbReference>
<accession>A0A193C6Y8</accession>
<dbReference type="EMBL" id="CP016174">
    <property type="protein sequence ID" value="ANN20214.1"/>
    <property type="molecule type" value="Genomic_DNA"/>
</dbReference>